<evidence type="ECO:0000259" key="4">
    <source>
        <dbReference type="Pfam" id="PF22607"/>
    </source>
</evidence>
<gene>
    <name evidence="5" type="ORF">LVJ94_30475</name>
</gene>
<organism evidence="5 6">
    <name type="scientific">Pendulispora rubella</name>
    <dbReference type="NCBI Taxonomy" id="2741070"/>
    <lineage>
        <taxon>Bacteria</taxon>
        <taxon>Pseudomonadati</taxon>
        <taxon>Myxococcota</taxon>
        <taxon>Myxococcia</taxon>
        <taxon>Myxococcales</taxon>
        <taxon>Sorangiineae</taxon>
        <taxon>Pendulisporaceae</taxon>
        <taxon>Pendulispora</taxon>
    </lineage>
</organism>
<dbReference type="GO" id="GO:0004497">
    <property type="term" value="F:monooxygenase activity"/>
    <property type="evidence" value="ECO:0007669"/>
    <property type="project" value="UniProtKB-KW"/>
</dbReference>
<feature type="domain" description="2,6-dihydroxypyridine 3-monooxygenase substrate binding" evidence="4">
    <location>
        <begin position="172"/>
        <end position="284"/>
    </location>
</feature>
<keyword evidence="1" id="KW-0560">Oxidoreductase</keyword>
<reference evidence="5" key="1">
    <citation type="submission" date="2021-12" db="EMBL/GenBank/DDBJ databases">
        <title>Discovery of the Pendulisporaceae a myxobacterial family with distinct sporulation behavior and unique specialized metabolism.</title>
        <authorList>
            <person name="Garcia R."/>
            <person name="Popoff A."/>
            <person name="Bader C.D."/>
            <person name="Loehr J."/>
            <person name="Walesch S."/>
            <person name="Walt C."/>
            <person name="Boldt J."/>
            <person name="Bunk B."/>
            <person name="Haeckl F.J.F.P.J."/>
            <person name="Gunesch A.P."/>
            <person name="Birkelbach J."/>
            <person name="Nuebel U."/>
            <person name="Pietschmann T."/>
            <person name="Bach T."/>
            <person name="Mueller R."/>
        </authorList>
    </citation>
    <scope>NUCLEOTIDE SEQUENCE</scope>
    <source>
        <strain evidence="5">MSr11367</strain>
    </source>
</reference>
<evidence type="ECO:0000313" key="6">
    <source>
        <dbReference type="Proteomes" id="UP001374803"/>
    </source>
</evidence>
<evidence type="ECO:0000259" key="3">
    <source>
        <dbReference type="Pfam" id="PF01494"/>
    </source>
</evidence>
<dbReference type="PRINTS" id="PR00420">
    <property type="entry name" value="RNGMNOXGNASE"/>
</dbReference>
<dbReference type="Pfam" id="PF22607">
    <property type="entry name" value="FAD_binding-like"/>
    <property type="match status" value="1"/>
</dbReference>
<dbReference type="RefSeq" id="WP_394830844.1">
    <property type="nucleotide sequence ID" value="NZ_CP089929.1"/>
</dbReference>
<feature type="domain" description="FAD-binding" evidence="3">
    <location>
        <begin position="7"/>
        <end position="167"/>
    </location>
</feature>
<dbReference type="Pfam" id="PF01494">
    <property type="entry name" value="FAD_binding_3"/>
    <property type="match status" value="1"/>
</dbReference>
<evidence type="ECO:0000256" key="1">
    <source>
        <dbReference type="ARBA" id="ARBA00023002"/>
    </source>
</evidence>
<sequence>MSIASSRVGIVGGSFAGCAIAHALQRAGCDVTIFERTRGELRDRGAAVGIPIALRDELVANGFIAADMPVCPFHERTWIVRDGETDAGRTAWKHPLPLVVNNWGVLWWELRKKIAGHGYREGSNVVEVINDGDGAVVVLEGGTRERFDLVVGADGYRSKVRPIVQAESRPTYAGYVLFRGNFPEEMLPTPQSTYRTDALQTVVFPGGHGVFSTMPSFKGRSDTGNRIINWTIHTKPPKGMSFEDPTSVPPGLVNDALIAHYRELVQTHFPPYFARVVLTTETQYLFLQPIYDQTMTSYVSGRVVLAGDAATITRPHTASGGAKALEDALAFDRACRTHDTWDTILAAYDSERCAAGNRLVEIGRRLGRAQVEETPDWASMTTASDWEAWTREMLGGHKLYVNVIDKD</sequence>
<dbReference type="InterPro" id="IPR054707">
    <property type="entry name" value="DhpH_subs-bd"/>
</dbReference>
<dbReference type="PROSITE" id="PS51257">
    <property type="entry name" value="PROKAR_LIPOPROTEIN"/>
    <property type="match status" value="1"/>
</dbReference>
<dbReference type="EMBL" id="CP089983">
    <property type="protein sequence ID" value="WXB01234.1"/>
    <property type="molecule type" value="Genomic_DNA"/>
</dbReference>
<name>A0ABZ2KRC8_9BACT</name>
<dbReference type="PANTHER" id="PTHR13789">
    <property type="entry name" value="MONOOXYGENASE"/>
    <property type="match status" value="1"/>
</dbReference>
<keyword evidence="6" id="KW-1185">Reference proteome</keyword>
<proteinExistence type="predicted"/>
<evidence type="ECO:0000313" key="5">
    <source>
        <dbReference type="EMBL" id="WXB01234.1"/>
    </source>
</evidence>
<accession>A0ABZ2KRC8</accession>
<dbReference type="SUPFAM" id="SSF54373">
    <property type="entry name" value="FAD-linked reductases, C-terminal domain"/>
    <property type="match status" value="1"/>
</dbReference>
<dbReference type="InterPro" id="IPR036188">
    <property type="entry name" value="FAD/NAD-bd_sf"/>
</dbReference>
<dbReference type="SUPFAM" id="SSF51905">
    <property type="entry name" value="FAD/NAD(P)-binding domain"/>
    <property type="match status" value="1"/>
</dbReference>
<keyword evidence="2 5" id="KW-0503">Monooxygenase</keyword>
<protein>
    <submittedName>
        <fullName evidence="5">FAD-dependent monooxygenase</fullName>
    </submittedName>
</protein>
<dbReference type="InterPro" id="IPR050493">
    <property type="entry name" value="FAD-dep_Monooxygenase_BioMet"/>
</dbReference>
<evidence type="ECO:0000256" key="2">
    <source>
        <dbReference type="ARBA" id="ARBA00023033"/>
    </source>
</evidence>
<dbReference type="Gene3D" id="3.50.50.60">
    <property type="entry name" value="FAD/NAD(P)-binding domain"/>
    <property type="match status" value="1"/>
</dbReference>
<dbReference type="Proteomes" id="UP001374803">
    <property type="component" value="Chromosome"/>
</dbReference>
<dbReference type="InterPro" id="IPR002938">
    <property type="entry name" value="FAD-bd"/>
</dbReference>
<dbReference type="PANTHER" id="PTHR13789:SF309">
    <property type="entry name" value="PUTATIVE (AFU_ORTHOLOGUE AFUA_6G14510)-RELATED"/>
    <property type="match status" value="1"/>
</dbReference>